<keyword evidence="3" id="KW-1185">Reference proteome</keyword>
<dbReference type="RefSeq" id="WP_048310605.1">
    <property type="nucleotide sequence ID" value="NZ_CP119526.1"/>
</dbReference>
<dbReference type="Pfam" id="PF01590">
    <property type="entry name" value="GAF"/>
    <property type="match status" value="1"/>
</dbReference>
<dbReference type="Proteomes" id="UP000035996">
    <property type="component" value="Unassembled WGS sequence"/>
</dbReference>
<dbReference type="AlphaFoldDB" id="A0A0J6D530"/>
<comment type="caution">
    <text evidence="2">The sequence shown here is derived from an EMBL/GenBank/DDBJ whole genome shotgun (WGS) entry which is preliminary data.</text>
</comment>
<evidence type="ECO:0000259" key="1">
    <source>
        <dbReference type="PROSITE" id="PS50801"/>
    </source>
</evidence>
<organism evidence="2 3">
    <name type="scientific">Guptibacillus hwajinpoensis</name>
    <dbReference type="NCBI Taxonomy" id="208199"/>
    <lineage>
        <taxon>Bacteria</taxon>
        <taxon>Bacillati</taxon>
        <taxon>Bacillota</taxon>
        <taxon>Bacilli</taxon>
        <taxon>Bacillales</taxon>
        <taxon>Guptibacillaceae</taxon>
        <taxon>Guptibacillus</taxon>
    </lineage>
</organism>
<dbReference type="EMBL" id="LELK01000001">
    <property type="protein sequence ID" value="KMM39434.1"/>
    <property type="molecule type" value="Genomic_DNA"/>
</dbReference>
<dbReference type="CDD" id="cd07041">
    <property type="entry name" value="STAS_RsbR_RsbS_like"/>
    <property type="match status" value="1"/>
</dbReference>
<dbReference type="PROSITE" id="PS50801">
    <property type="entry name" value="STAS"/>
    <property type="match status" value="1"/>
</dbReference>
<gene>
    <name evidence="2" type="ORF">AB986_09645</name>
</gene>
<dbReference type="InterPro" id="IPR051932">
    <property type="entry name" value="Bact_StressResp_Reg"/>
</dbReference>
<dbReference type="InterPro" id="IPR003018">
    <property type="entry name" value="GAF"/>
</dbReference>
<dbReference type="PANTHER" id="PTHR33745">
    <property type="entry name" value="RSBT ANTAGONIST PROTEIN RSBS-RELATED"/>
    <property type="match status" value="1"/>
</dbReference>
<dbReference type="Gene3D" id="3.30.450.40">
    <property type="match status" value="1"/>
</dbReference>
<name>A0A0J6D530_9BACL</name>
<reference evidence="2" key="1">
    <citation type="submission" date="2015-06" db="EMBL/GenBank/DDBJ databases">
        <authorList>
            <person name="Liu B."/>
            <person name="Wang J."/>
            <person name="Zhu Y."/>
            <person name="Liu G."/>
            <person name="Chen Q."/>
            <person name="Zheng C."/>
            <person name="Che J."/>
            <person name="Ge C."/>
            <person name="Shi H."/>
            <person name="Pan Z."/>
            <person name="Liu X."/>
        </authorList>
    </citation>
    <scope>NUCLEOTIDE SEQUENCE [LARGE SCALE GENOMIC DNA]</scope>
    <source>
        <strain evidence="2">DSM 16346</strain>
    </source>
</reference>
<dbReference type="SUPFAM" id="SSF55781">
    <property type="entry name" value="GAF domain-like"/>
    <property type="match status" value="1"/>
</dbReference>
<dbReference type="InterPro" id="IPR036513">
    <property type="entry name" value="STAS_dom_sf"/>
</dbReference>
<dbReference type="STRING" id="157733.AB986_09645"/>
<evidence type="ECO:0000313" key="2">
    <source>
        <dbReference type="EMBL" id="KMM39434.1"/>
    </source>
</evidence>
<dbReference type="SUPFAM" id="SSF52091">
    <property type="entry name" value="SpoIIaa-like"/>
    <property type="match status" value="1"/>
</dbReference>
<feature type="domain" description="STAS" evidence="1">
    <location>
        <begin position="70"/>
        <end position="181"/>
    </location>
</feature>
<dbReference type="Gene3D" id="3.30.750.24">
    <property type="entry name" value="STAS domain"/>
    <property type="match status" value="1"/>
</dbReference>
<sequence length="188" mass="20794">MEVTKNLGGGSLIGVPIFYRNGENYGTLCGLDLNPYRYTEDHIDLFKAMANLLGNVLELERANREIETLSVPIVPISDEVAILPIVGDVNEVRTERIMEIALSESANKSLDYLIFDLSGLINIHANSAMNLLKIGQSLKLIGVQMIVTGIRPDLALKAVQSHTDFDEIVVQSNLKQALNWIGYKLVKE</sequence>
<evidence type="ECO:0000313" key="3">
    <source>
        <dbReference type="Proteomes" id="UP000035996"/>
    </source>
</evidence>
<dbReference type="PANTHER" id="PTHR33745:SF8">
    <property type="entry name" value="BLUE-LIGHT PHOTORECEPTOR"/>
    <property type="match status" value="1"/>
</dbReference>
<accession>A0A0J6D530</accession>
<dbReference type="InterPro" id="IPR002645">
    <property type="entry name" value="STAS_dom"/>
</dbReference>
<protein>
    <recommendedName>
        <fullName evidence="1">STAS domain-containing protein</fullName>
    </recommendedName>
</protein>
<dbReference type="InterPro" id="IPR029016">
    <property type="entry name" value="GAF-like_dom_sf"/>
</dbReference>
<proteinExistence type="predicted"/>
<dbReference type="Pfam" id="PF01740">
    <property type="entry name" value="STAS"/>
    <property type="match status" value="1"/>
</dbReference>